<dbReference type="PROSITE" id="PS50157">
    <property type="entry name" value="ZINC_FINGER_C2H2_2"/>
    <property type="match status" value="1"/>
</dbReference>
<dbReference type="SUPFAM" id="SSF57667">
    <property type="entry name" value="beta-beta-alpha zinc fingers"/>
    <property type="match status" value="1"/>
</dbReference>
<accession>K1QFD4</accession>
<gene>
    <name evidence="1" type="ORF">CGI_10026171</name>
</gene>
<dbReference type="InParanoid" id="K1QFD4"/>
<dbReference type="SMART" id="SM00355">
    <property type="entry name" value="ZnF_C2H2"/>
    <property type="match status" value="1"/>
</dbReference>
<protein>
    <submittedName>
        <fullName evidence="1">Organic cation transporter protein</fullName>
    </submittedName>
</protein>
<name>K1QFD4_MAGGI</name>
<sequence length="318" mass="36505">MDYDSLVRKLGTFGPYQKRLLFVVFFPVIFNSFGTPVSVFLLGDHLHRCKLPNLENDSYTVQGQYHEDLINATVPILPDGSYDKCKIIVNGTLEPCSEWVYDESIFANTVSSQFNLVCDNAYLNSLGISTYFFGHLFATILGLLADIAHYSFMEDCLDSYIVGVCMHLLDLPDIDAILVPSTYQPLFNILPEEQQLNYIAKIAKDILDKYIKITDEVLFISERTAALDTQTRQLQDMYDTRQQKYLCEACTKKFKTIGGLQRHLRKEHDWVFMEEVTNSSSKKDHIALYRPSFMKCSLLLQDTNDAYKMGDGERLIRN</sequence>
<evidence type="ECO:0000313" key="1">
    <source>
        <dbReference type="EMBL" id="EKC29839.1"/>
    </source>
</evidence>
<dbReference type="InterPro" id="IPR013087">
    <property type="entry name" value="Znf_C2H2_type"/>
</dbReference>
<dbReference type="InterPro" id="IPR036236">
    <property type="entry name" value="Znf_C2H2_sf"/>
</dbReference>
<reference evidence="1" key="1">
    <citation type="journal article" date="2012" name="Nature">
        <title>The oyster genome reveals stress adaptation and complexity of shell formation.</title>
        <authorList>
            <person name="Zhang G."/>
            <person name="Fang X."/>
            <person name="Guo X."/>
            <person name="Li L."/>
            <person name="Luo R."/>
            <person name="Xu F."/>
            <person name="Yang P."/>
            <person name="Zhang L."/>
            <person name="Wang X."/>
            <person name="Qi H."/>
            <person name="Xiong Z."/>
            <person name="Que H."/>
            <person name="Xie Y."/>
            <person name="Holland P.W."/>
            <person name="Paps J."/>
            <person name="Zhu Y."/>
            <person name="Wu F."/>
            <person name="Chen Y."/>
            <person name="Wang J."/>
            <person name="Peng C."/>
            <person name="Meng J."/>
            <person name="Yang L."/>
            <person name="Liu J."/>
            <person name="Wen B."/>
            <person name="Zhang N."/>
            <person name="Huang Z."/>
            <person name="Zhu Q."/>
            <person name="Feng Y."/>
            <person name="Mount A."/>
            <person name="Hedgecock D."/>
            <person name="Xu Z."/>
            <person name="Liu Y."/>
            <person name="Domazet-Loso T."/>
            <person name="Du Y."/>
            <person name="Sun X."/>
            <person name="Zhang S."/>
            <person name="Liu B."/>
            <person name="Cheng P."/>
            <person name="Jiang X."/>
            <person name="Li J."/>
            <person name="Fan D."/>
            <person name="Wang W."/>
            <person name="Fu W."/>
            <person name="Wang T."/>
            <person name="Wang B."/>
            <person name="Zhang J."/>
            <person name="Peng Z."/>
            <person name="Li Y."/>
            <person name="Li N."/>
            <person name="Wang J."/>
            <person name="Chen M."/>
            <person name="He Y."/>
            <person name="Tan F."/>
            <person name="Song X."/>
            <person name="Zheng Q."/>
            <person name="Huang R."/>
            <person name="Yang H."/>
            <person name="Du X."/>
            <person name="Chen L."/>
            <person name="Yang M."/>
            <person name="Gaffney P.M."/>
            <person name="Wang S."/>
            <person name="Luo L."/>
            <person name="She Z."/>
            <person name="Ming Y."/>
            <person name="Huang W."/>
            <person name="Zhang S."/>
            <person name="Huang B."/>
            <person name="Zhang Y."/>
            <person name="Qu T."/>
            <person name="Ni P."/>
            <person name="Miao G."/>
            <person name="Wang J."/>
            <person name="Wang Q."/>
            <person name="Steinberg C.E."/>
            <person name="Wang H."/>
            <person name="Li N."/>
            <person name="Qian L."/>
            <person name="Zhang G."/>
            <person name="Li Y."/>
            <person name="Yang H."/>
            <person name="Liu X."/>
            <person name="Wang J."/>
            <person name="Yin Y."/>
            <person name="Wang J."/>
        </authorList>
    </citation>
    <scope>NUCLEOTIDE SEQUENCE [LARGE SCALE GENOMIC DNA]</scope>
    <source>
        <strain evidence="1">05x7-T-G4-1.051#20</strain>
    </source>
</reference>
<dbReference type="HOGENOM" id="CLU_875075_0_0_1"/>
<dbReference type="PROSITE" id="PS00028">
    <property type="entry name" value="ZINC_FINGER_C2H2_1"/>
    <property type="match status" value="1"/>
</dbReference>
<organism evidence="1">
    <name type="scientific">Magallana gigas</name>
    <name type="common">Pacific oyster</name>
    <name type="synonym">Crassostrea gigas</name>
    <dbReference type="NCBI Taxonomy" id="29159"/>
    <lineage>
        <taxon>Eukaryota</taxon>
        <taxon>Metazoa</taxon>
        <taxon>Spiralia</taxon>
        <taxon>Lophotrochozoa</taxon>
        <taxon>Mollusca</taxon>
        <taxon>Bivalvia</taxon>
        <taxon>Autobranchia</taxon>
        <taxon>Pteriomorphia</taxon>
        <taxon>Ostreida</taxon>
        <taxon>Ostreoidea</taxon>
        <taxon>Ostreidae</taxon>
        <taxon>Magallana</taxon>
    </lineage>
</organism>
<proteinExistence type="predicted"/>
<dbReference type="Gene3D" id="3.30.160.60">
    <property type="entry name" value="Classic Zinc Finger"/>
    <property type="match status" value="1"/>
</dbReference>
<dbReference type="AlphaFoldDB" id="K1QFD4"/>
<dbReference type="EMBL" id="JH817210">
    <property type="protein sequence ID" value="EKC29839.1"/>
    <property type="molecule type" value="Genomic_DNA"/>
</dbReference>